<reference evidence="2 3" key="1">
    <citation type="submission" date="2017-11" db="EMBL/GenBank/DDBJ databases">
        <title>De novo assembly and phasing of dikaryotic genomes from two isolates of Puccinia coronata f. sp. avenae, the causal agent of oat crown rust.</title>
        <authorList>
            <person name="Miller M.E."/>
            <person name="Zhang Y."/>
            <person name="Omidvar V."/>
            <person name="Sperschneider J."/>
            <person name="Schwessinger B."/>
            <person name="Raley C."/>
            <person name="Palmer J.M."/>
            <person name="Garnica D."/>
            <person name="Upadhyaya N."/>
            <person name="Rathjen J."/>
            <person name="Taylor J.M."/>
            <person name="Park R.F."/>
            <person name="Dodds P.N."/>
            <person name="Hirsch C.D."/>
            <person name="Kianian S.F."/>
            <person name="Figueroa M."/>
        </authorList>
    </citation>
    <scope>NUCLEOTIDE SEQUENCE [LARGE SCALE GENOMIC DNA]</scope>
    <source>
        <strain evidence="2">12SD80</strain>
    </source>
</reference>
<dbReference type="AlphaFoldDB" id="A0A2N5V731"/>
<gene>
    <name evidence="2" type="ORF">PCASD_04748</name>
</gene>
<feature type="compositionally biased region" description="Pro residues" evidence="1">
    <location>
        <begin position="142"/>
        <end position="152"/>
    </location>
</feature>
<feature type="region of interest" description="Disordered" evidence="1">
    <location>
        <begin position="126"/>
        <end position="169"/>
    </location>
</feature>
<evidence type="ECO:0000313" key="3">
    <source>
        <dbReference type="Proteomes" id="UP000235392"/>
    </source>
</evidence>
<protein>
    <submittedName>
        <fullName evidence="2">Uncharacterized protein</fullName>
    </submittedName>
</protein>
<comment type="caution">
    <text evidence="2">The sequence shown here is derived from an EMBL/GenBank/DDBJ whole genome shotgun (WGS) entry which is preliminary data.</text>
</comment>
<proteinExistence type="predicted"/>
<evidence type="ECO:0000313" key="2">
    <source>
        <dbReference type="EMBL" id="PLW45815.1"/>
    </source>
</evidence>
<name>A0A2N5V731_9BASI</name>
<organism evidence="2 3">
    <name type="scientific">Puccinia coronata f. sp. avenae</name>
    <dbReference type="NCBI Taxonomy" id="200324"/>
    <lineage>
        <taxon>Eukaryota</taxon>
        <taxon>Fungi</taxon>
        <taxon>Dikarya</taxon>
        <taxon>Basidiomycota</taxon>
        <taxon>Pucciniomycotina</taxon>
        <taxon>Pucciniomycetes</taxon>
        <taxon>Pucciniales</taxon>
        <taxon>Pucciniaceae</taxon>
        <taxon>Puccinia</taxon>
    </lineage>
</organism>
<evidence type="ECO:0000256" key="1">
    <source>
        <dbReference type="SAM" id="MobiDB-lite"/>
    </source>
</evidence>
<dbReference type="EMBL" id="PGCI01000045">
    <property type="protein sequence ID" value="PLW45815.1"/>
    <property type="molecule type" value="Genomic_DNA"/>
</dbReference>
<feature type="compositionally biased region" description="Basic and acidic residues" evidence="1">
    <location>
        <begin position="127"/>
        <end position="136"/>
    </location>
</feature>
<accession>A0A2N5V731</accession>
<sequence length="169" mass="18629">MHRIGGTDALFSKKVHRIGLTDRYRCTVSPMQIAAIQTDTATLHRSGFTVDLGQAQLAARTHLDDAFETDMPKTPVSFKDVLNDSTTFGVIKLDCKVEEERIAGGTKTWGTLPGLTSAGICHRRLRQKDWRVKPQGKETNTSPPPPTLIFPPPRRRLSAERSVHAASGL</sequence>
<dbReference type="Proteomes" id="UP000235392">
    <property type="component" value="Unassembled WGS sequence"/>
</dbReference>